<proteinExistence type="predicted"/>
<comment type="caution">
    <text evidence="2">The sequence shown here is derived from an EMBL/GenBank/DDBJ whole genome shotgun (WGS) entry which is preliminary data.</text>
</comment>
<feature type="compositionally biased region" description="Low complexity" evidence="1">
    <location>
        <begin position="61"/>
        <end position="78"/>
    </location>
</feature>
<organism evidence="2 3">
    <name type="scientific">Meloidogyne enterolobii</name>
    <name type="common">Root-knot nematode worm</name>
    <name type="synonym">Meloidogyne mayaguensis</name>
    <dbReference type="NCBI Taxonomy" id="390850"/>
    <lineage>
        <taxon>Eukaryota</taxon>
        <taxon>Metazoa</taxon>
        <taxon>Ecdysozoa</taxon>
        <taxon>Nematoda</taxon>
        <taxon>Chromadorea</taxon>
        <taxon>Rhabditida</taxon>
        <taxon>Tylenchina</taxon>
        <taxon>Tylenchomorpha</taxon>
        <taxon>Tylenchoidea</taxon>
        <taxon>Meloidogynidae</taxon>
        <taxon>Meloidogyninae</taxon>
        <taxon>Meloidogyne</taxon>
    </lineage>
</organism>
<evidence type="ECO:0000313" key="2">
    <source>
        <dbReference type="EMBL" id="CAD2187711.1"/>
    </source>
</evidence>
<dbReference type="EMBL" id="CAJEWN010000651">
    <property type="protein sequence ID" value="CAD2187711.1"/>
    <property type="molecule type" value="Genomic_DNA"/>
</dbReference>
<reference evidence="2 3" key="1">
    <citation type="submission" date="2020-08" db="EMBL/GenBank/DDBJ databases">
        <authorList>
            <person name="Koutsovoulos G."/>
            <person name="Danchin GJ E."/>
        </authorList>
    </citation>
    <scope>NUCLEOTIDE SEQUENCE [LARGE SCALE GENOMIC DNA]</scope>
</reference>
<gene>
    <name evidence="2" type="ORF">MENT_LOCUS40312</name>
</gene>
<dbReference type="AlphaFoldDB" id="A0A6V7WL23"/>
<accession>A0A6V7WL23</accession>
<evidence type="ECO:0000256" key="1">
    <source>
        <dbReference type="SAM" id="MobiDB-lite"/>
    </source>
</evidence>
<feature type="compositionally biased region" description="Low complexity" evidence="1">
    <location>
        <begin position="137"/>
        <end position="151"/>
    </location>
</feature>
<name>A0A6V7WL23_MELEN</name>
<feature type="region of interest" description="Disordered" evidence="1">
    <location>
        <begin position="135"/>
        <end position="167"/>
    </location>
</feature>
<feature type="region of interest" description="Disordered" evidence="1">
    <location>
        <begin position="26"/>
        <end position="99"/>
    </location>
</feature>
<sequence length="271" mass="31788">MRDPETSFIQSRKSLERKIFKVRRNVFPPILTNRAPQNSTNNKRSSKNSIKDSKKVRFHVSEPSSSYSQSSGDISSSSNDDQEVCHQNIPSSSLNSNKNLSNNEEITAKFTFETKNNFYFKYFIKKNFEKDEDEMSDLSCSSNNSSNYVENEWSDLEENNQRSRESEEAELKERFKEAFSQLSKGEYEKTAQICTSILIHPIMQNFYVSDWEAFDWIENKRKKEIGSIIHSDMAKIYFNINLALIGILDNSLDFYIQVFLFDFFRLPYLLY</sequence>
<dbReference type="Proteomes" id="UP000580250">
    <property type="component" value="Unassembled WGS sequence"/>
</dbReference>
<protein>
    <submittedName>
        <fullName evidence="2">Uncharacterized protein</fullName>
    </submittedName>
</protein>
<evidence type="ECO:0000313" key="3">
    <source>
        <dbReference type="Proteomes" id="UP000580250"/>
    </source>
</evidence>